<dbReference type="EMBL" id="CP043450">
    <property type="protein sequence ID" value="QEM13763.1"/>
    <property type="molecule type" value="Genomic_DNA"/>
</dbReference>
<reference evidence="5 7" key="1">
    <citation type="submission" date="2019-08" db="EMBL/GenBank/DDBJ databases">
        <title>Comparative genome analysis confer to the adaptation heavy metal polluted environment.</title>
        <authorList>
            <person name="Li Y."/>
        </authorList>
    </citation>
    <scope>NUCLEOTIDE SEQUENCE [LARGE SCALE GENOMIC DNA]</scope>
    <source>
        <strain evidence="6">P1</strain>
        <strain evidence="5 7">P2</strain>
    </source>
</reference>
<dbReference type="CDD" id="cd01185">
    <property type="entry name" value="INTN1_C_like"/>
    <property type="match status" value="1"/>
</dbReference>
<keyword evidence="8" id="KW-1185">Reference proteome</keyword>
<evidence type="ECO:0000259" key="4">
    <source>
        <dbReference type="PROSITE" id="PS51898"/>
    </source>
</evidence>
<sequence>MLEKSFGLLFYLKQSKNQKKGPLYIYLKITVDGKSVELSSKRKWEASKWSSSAARAVGTREDARELNYYLDALEQQIYQAKRSLIEADREVSAQAIKDILTGNVEKRKKILEVFSVHNAQMKALQGVDFAASTMQRYNISYNHTRDFIKWKYGADDRDIKDLDHEFISQYAFWLKTVRNCDHNTTMKYLVNFKKIVLICVKSKWLPGDPFSNFKLTRKPLERTALTDIELQRIAEKDFENVRLSNVRDIFLFSCYTGLAYIDVKNLRRSDIQKGVDGEKWIFINRQKTNALSRIPLLKEAISIIKKYDSHPKCIVNGVVLPVLTNQKMNSYLKEIADCCGIQTELTYHIARHTFATTVTLNNGVPIETVSKMLGHATIKQTQHYAKTLDFKVSEDMNMLKKRLIKKRPALA</sequence>
<dbReference type="PANTHER" id="PTHR30349:SF64">
    <property type="entry name" value="PROPHAGE INTEGRASE INTD-RELATED"/>
    <property type="match status" value="1"/>
</dbReference>
<dbReference type="RefSeq" id="WP_112570958.1">
    <property type="nucleotide sequence ID" value="NZ_CP043450.1"/>
</dbReference>
<dbReference type="PROSITE" id="PS51898">
    <property type="entry name" value="TYR_RECOMBINASE"/>
    <property type="match status" value="1"/>
</dbReference>
<dbReference type="InterPro" id="IPR002104">
    <property type="entry name" value="Integrase_catalytic"/>
</dbReference>
<gene>
    <name evidence="6" type="ORF">DEO27_028350</name>
    <name evidence="5" type="ORF">DIU31_022995</name>
</gene>
<name>A0A364WXP0_9SPHI</name>
<evidence type="ECO:0000313" key="8">
    <source>
        <dbReference type="Proteomes" id="UP000251402"/>
    </source>
</evidence>
<dbReference type="Gene3D" id="1.10.150.130">
    <property type="match status" value="1"/>
</dbReference>
<dbReference type="InterPro" id="IPR025269">
    <property type="entry name" value="SAM-like_dom"/>
</dbReference>
<protein>
    <submittedName>
        <fullName evidence="5">Site-specific integrase</fullName>
    </submittedName>
</protein>
<accession>A0A364WXP0</accession>
<organism evidence="5 7">
    <name type="scientific">Mucilaginibacter rubeus</name>
    <dbReference type="NCBI Taxonomy" id="2027860"/>
    <lineage>
        <taxon>Bacteria</taxon>
        <taxon>Pseudomonadati</taxon>
        <taxon>Bacteroidota</taxon>
        <taxon>Sphingobacteriia</taxon>
        <taxon>Sphingobacteriales</taxon>
        <taxon>Sphingobacteriaceae</taxon>
        <taxon>Mucilaginibacter</taxon>
    </lineage>
</organism>
<evidence type="ECO:0000313" key="5">
    <source>
        <dbReference type="EMBL" id="QEM06246.1"/>
    </source>
</evidence>
<dbReference type="InterPro" id="IPR050090">
    <property type="entry name" value="Tyrosine_recombinase_XerCD"/>
</dbReference>
<dbReference type="AlphaFoldDB" id="A0A364WXP0"/>
<dbReference type="EMBL" id="CP043451">
    <property type="protein sequence ID" value="QEM06246.1"/>
    <property type="molecule type" value="Genomic_DNA"/>
</dbReference>
<dbReference type="Proteomes" id="UP000250557">
    <property type="component" value="Chromosome"/>
</dbReference>
<dbReference type="Gene3D" id="1.10.443.10">
    <property type="entry name" value="Intergrase catalytic core"/>
    <property type="match status" value="1"/>
</dbReference>
<dbReference type="Pfam" id="PF17293">
    <property type="entry name" value="Arm-DNA-bind_5"/>
    <property type="match status" value="1"/>
</dbReference>
<dbReference type="InterPro" id="IPR010998">
    <property type="entry name" value="Integrase_recombinase_N"/>
</dbReference>
<proteinExistence type="inferred from homology"/>
<evidence type="ECO:0000256" key="1">
    <source>
        <dbReference type="ARBA" id="ARBA00008857"/>
    </source>
</evidence>
<feature type="domain" description="Tyr recombinase" evidence="4">
    <location>
        <begin position="220"/>
        <end position="404"/>
    </location>
</feature>
<dbReference type="Proteomes" id="UP000251402">
    <property type="component" value="Chromosome"/>
</dbReference>
<dbReference type="Pfam" id="PF00589">
    <property type="entry name" value="Phage_integrase"/>
    <property type="match status" value="1"/>
</dbReference>
<dbReference type="PANTHER" id="PTHR30349">
    <property type="entry name" value="PHAGE INTEGRASE-RELATED"/>
    <property type="match status" value="1"/>
</dbReference>
<comment type="similarity">
    <text evidence="1">Belongs to the 'phage' integrase family.</text>
</comment>
<keyword evidence="2" id="KW-0238">DNA-binding</keyword>
<evidence type="ECO:0000313" key="7">
    <source>
        <dbReference type="Proteomes" id="UP000250557"/>
    </source>
</evidence>
<dbReference type="GO" id="GO:0006310">
    <property type="term" value="P:DNA recombination"/>
    <property type="evidence" value="ECO:0007669"/>
    <property type="project" value="UniProtKB-KW"/>
</dbReference>
<dbReference type="OrthoDB" id="892893at2"/>
<evidence type="ECO:0000313" key="6">
    <source>
        <dbReference type="EMBL" id="QEM13763.1"/>
    </source>
</evidence>
<dbReference type="Pfam" id="PF13102">
    <property type="entry name" value="Phage_int_SAM_5"/>
    <property type="match status" value="1"/>
</dbReference>
<evidence type="ECO:0000256" key="2">
    <source>
        <dbReference type="ARBA" id="ARBA00023125"/>
    </source>
</evidence>
<keyword evidence="3" id="KW-0233">DNA recombination</keyword>
<dbReference type="InterPro" id="IPR013762">
    <property type="entry name" value="Integrase-like_cat_sf"/>
</dbReference>
<evidence type="ECO:0000256" key="3">
    <source>
        <dbReference type="ARBA" id="ARBA00023172"/>
    </source>
</evidence>
<dbReference type="SUPFAM" id="SSF56349">
    <property type="entry name" value="DNA breaking-rejoining enzymes"/>
    <property type="match status" value="1"/>
</dbReference>
<dbReference type="InterPro" id="IPR035386">
    <property type="entry name" value="Arm-DNA-bind_5"/>
</dbReference>
<dbReference type="InterPro" id="IPR011010">
    <property type="entry name" value="DNA_brk_join_enz"/>
</dbReference>
<dbReference type="KEGG" id="mrub:DEO27_028350"/>
<dbReference type="GO" id="GO:0003677">
    <property type="term" value="F:DNA binding"/>
    <property type="evidence" value="ECO:0007669"/>
    <property type="project" value="UniProtKB-KW"/>
</dbReference>
<dbReference type="GO" id="GO:0015074">
    <property type="term" value="P:DNA integration"/>
    <property type="evidence" value="ECO:0007669"/>
    <property type="project" value="InterPro"/>
</dbReference>